<accession>A6KUW4</accession>
<gene>
    <name evidence="1" type="ORF">rCG_63053</name>
</gene>
<name>A6KUW4_RAT</name>
<proteinExistence type="predicted"/>
<reference evidence="2" key="1">
    <citation type="submission" date="2005-06" db="EMBL/GenBank/DDBJ databases">
        <authorList>
            <person name="Mural R.J."/>
            <person name="Li P.W."/>
            <person name="Adams M.D."/>
            <person name="Amanatides P.G."/>
            <person name="Baden-Tillson H."/>
            <person name="Barnstead M."/>
            <person name="Chin S.H."/>
            <person name="Dew I."/>
            <person name="Evans C.A."/>
            <person name="Ferriera S."/>
            <person name="Flanigan M."/>
            <person name="Fosler C."/>
            <person name="Glodek A."/>
            <person name="Gu Z."/>
            <person name="Holt R.A."/>
            <person name="Jennings D."/>
            <person name="Kraft C.L."/>
            <person name="Lu F."/>
            <person name="Nguyen T."/>
            <person name="Nusskern D.R."/>
            <person name="Pfannkoch C.M."/>
            <person name="Sitter C."/>
            <person name="Sutton G.G."/>
            <person name="Venter J.C."/>
            <person name="Wang Z."/>
            <person name="Woodage T."/>
            <person name="Zheng X.H."/>
            <person name="Zhong F."/>
        </authorList>
    </citation>
    <scope>NUCLEOTIDE SEQUENCE [LARGE SCALE GENOMIC DNA]</scope>
    <source>
        <strain>BN</strain>
        <strain evidence="2">Sprague-Dawley</strain>
    </source>
</reference>
<dbReference type="Proteomes" id="UP000234681">
    <property type="component" value="Unassembled WGS sequence"/>
</dbReference>
<evidence type="ECO:0000313" key="1">
    <source>
        <dbReference type="EMBL" id="EDL82704.1"/>
    </source>
</evidence>
<sequence>MGLTWKMPWMIGPI</sequence>
<dbReference type="EMBL" id="CH474543">
    <property type="protein sequence ID" value="EDL82704.1"/>
    <property type="molecule type" value="Genomic_DNA"/>
</dbReference>
<protein>
    <submittedName>
        <fullName evidence="1">RCG63053</fullName>
    </submittedName>
</protein>
<organism evidence="1 2">
    <name type="scientific">Rattus norvegicus</name>
    <name type="common">Rat</name>
    <dbReference type="NCBI Taxonomy" id="10116"/>
    <lineage>
        <taxon>Eukaryota</taxon>
        <taxon>Metazoa</taxon>
        <taxon>Chordata</taxon>
        <taxon>Craniata</taxon>
        <taxon>Vertebrata</taxon>
        <taxon>Euteleostomi</taxon>
        <taxon>Mammalia</taxon>
        <taxon>Eutheria</taxon>
        <taxon>Euarchontoglires</taxon>
        <taxon>Glires</taxon>
        <taxon>Rodentia</taxon>
        <taxon>Myomorpha</taxon>
        <taxon>Muroidea</taxon>
        <taxon>Muridae</taxon>
        <taxon>Murinae</taxon>
        <taxon>Rattus</taxon>
    </lineage>
</organism>
<evidence type="ECO:0000313" key="2">
    <source>
        <dbReference type="Proteomes" id="UP000234681"/>
    </source>
</evidence>